<dbReference type="Proteomes" id="UP000075531">
    <property type="component" value="Unassembled WGS sequence"/>
</dbReference>
<accession>A0A151B0E2</accession>
<protein>
    <submittedName>
        <fullName evidence="1">Uncharacterized protein</fullName>
    </submittedName>
</protein>
<comment type="caution">
    <text evidence="1">The sequence shown here is derived from an EMBL/GenBank/DDBJ whole genome shotgun (WGS) entry which is preliminary data.</text>
</comment>
<sequence>MKSVKYKTAVLITHRLGAVKMVDRILVLYREKLLNKEYTNNCLKQKGIIINCGNYKFNGIKANFAIFCAVKKLPQVYK</sequence>
<reference evidence="1 2" key="1">
    <citation type="submission" date="2016-02" db="EMBL/GenBank/DDBJ databases">
        <title>Genome sequence of Clostridium tepidiprofundi DSM 19306.</title>
        <authorList>
            <person name="Poehlein A."/>
            <person name="Daniel R."/>
        </authorList>
    </citation>
    <scope>NUCLEOTIDE SEQUENCE [LARGE SCALE GENOMIC DNA]</scope>
    <source>
        <strain evidence="1 2">DSM 19306</strain>
    </source>
</reference>
<organism evidence="1 2">
    <name type="scientific">Clostridium tepidiprofundi DSM 19306</name>
    <dbReference type="NCBI Taxonomy" id="1121338"/>
    <lineage>
        <taxon>Bacteria</taxon>
        <taxon>Bacillati</taxon>
        <taxon>Bacillota</taxon>
        <taxon>Clostridia</taxon>
        <taxon>Eubacteriales</taxon>
        <taxon>Clostridiaceae</taxon>
        <taxon>Clostridium</taxon>
    </lineage>
</organism>
<evidence type="ECO:0000313" key="1">
    <source>
        <dbReference type="EMBL" id="KYH33290.1"/>
    </source>
</evidence>
<dbReference type="EMBL" id="LTBA01000033">
    <property type="protein sequence ID" value="KYH33290.1"/>
    <property type="molecule type" value="Genomic_DNA"/>
</dbReference>
<evidence type="ECO:0000313" key="2">
    <source>
        <dbReference type="Proteomes" id="UP000075531"/>
    </source>
</evidence>
<name>A0A151B0E2_9CLOT</name>
<dbReference type="AlphaFoldDB" id="A0A151B0E2"/>
<keyword evidence="2" id="KW-1185">Reference proteome</keyword>
<gene>
    <name evidence="1" type="ORF">CLTEP_21480</name>
</gene>
<dbReference type="STRING" id="1121338.CLTEP_21480"/>
<dbReference type="PATRIC" id="fig|1121338.3.peg.2236"/>
<proteinExistence type="predicted"/>